<dbReference type="OrthoDB" id="73076at2759"/>
<evidence type="ECO:0000313" key="3">
    <source>
        <dbReference type="Proteomes" id="UP000724874"/>
    </source>
</evidence>
<sequence>MHDPVVRIKMGSGSGGLSQCVKITKALIQGFLQLVVIYRDHEERRPLLPWLLGTEVVEHAFGMCRQIVKDFTMLDFHLMIPKLFIKLREAFFSACSSDGKARASGYSHTHTDIRGIDLLALSTYPSNADIQESANRAYNEAHSLFVYLGLTAEQLYSATTRLPSILSWWTDDDADADAQSDSESSESDDDYQAMLDQLEDVELPSRRENELMNYRFAAVALSIDDQTTICDLPELDDEAIVEAYSDDASHIQSILSDIAAAHGERLANSLPPVNIQEPEADIYSSNMTEDIDLSELVRLRVRHQTKQAETGVRKTGNSEALTNQSKAKSLTERQQLLRKFSEIIKQEGDRGIGTGLDRNVRWTASGNSANATAVAKTTATKALTKRKKIFHDAQLPETIGDARVNGLNVLHAADARAPSGTRAAGSYGFAMSSNKNLGLVLCKVLTVYSKGGGKNGKHGYVDSVSSVAAASNIVIQVFQYHFGSRFYDKPHMSHPFPQLYCFDIIPSTLFLCTLHSSPIAGQLGLEVSSEDITLFKALRNKQEEIGKAIKVFNQRKKTSNSETVDVDDDDEDIDG</sequence>
<organism evidence="2 3">
    <name type="scientific">Gymnopilus junonius</name>
    <name type="common">Spectacular rustgill mushroom</name>
    <name type="synonym">Gymnopilus spectabilis subsp. junonius</name>
    <dbReference type="NCBI Taxonomy" id="109634"/>
    <lineage>
        <taxon>Eukaryota</taxon>
        <taxon>Fungi</taxon>
        <taxon>Dikarya</taxon>
        <taxon>Basidiomycota</taxon>
        <taxon>Agaricomycotina</taxon>
        <taxon>Agaricomycetes</taxon>
        <taxon>Agaricomycetidae</taxon>
        <taxon>Agaricales</taxon>
        <taxon>Agaricineae</taxon>
        <taxon>Hymenogastraceae</taxon>
        <taxon>Gymnopilus</taxon>
    </lineage>
</organism>
<keyword evidence="3" id="KW-1185">Reference proteome</keyword>
<reference evidence="2" key="1">
    <citation type="submission" date="2020-11" db="EMBL/GenBank/DDBJ databases">
        <authorList>
            <consortium name="DOE Joint Genome Institute"/>
            <person name="Ahrendt S."/>
            <person name="Riley R."/>
            <person name="Andreopoulos W."/>
            <person name="LaButti K."/>
            <person name="Pangilinan J."/>
            <person name="Ruiz-duenas F.J."/>
            <person name="Barrasa J.M."/>
            <person name="Sanchez-Garcia M."/>
            <person name="Camarero S."/>
            <person name="Miyauchi S."/>
            <person name="Serrano A."/>
            <person name="Linde D."/>
            <person name="Babiker R."/>
            <person name="Drula E."/>
            <person name="Ayuso-Fernandez I."/>
            <person name="Pacheco R."/>
            <person name="Padilla G."/>
            <person name="Ferreira P."/>
            <person name="Barriuso J."/>
            <person name="Kellner H."/>
            <person name="Castanera R."/>
            <person name="Alfaro M."/>
            <person name="Ramirez L."/>
            <person name="Pisabarro A.G."/>
            <person name="Kuo A."/>
            <person name="Tritt A."/>
            <person name="Lipzen A."/>
            <person name="He G."/>
            <person name="Yan M."/>
            <person name="Ng V."/>
            <person name="Cullen D."/>
            <person name="Martin F."/>
            <person name="Rosso M.-N."/>
            <person name="Henrissat B."/>
            <person name="Hibbett D."/>
            <person name="Martinez A.T."/>
            <person name="Grigoriev I.V."/>
        </authorList>
    </citation>
    <scope>NUCLEOTIDE SEQUENCE</scope>
    <source>
        <strain evidence="2">AH 44721</strain>
    </source>
</reference>
<dbReference type="EMBL" id="JADNYJ010000258">
    <property type="protein sequence ID" value="KAF8872673.1"/>
    <property type="molecule type" value="Genomic_DNA"/>
</dbReference>
<evidence type="ECO:0000256" key="1">
    <source>
        <dbReference type="SAM" id="MobiDB-lite"/>
    </source>
</evidence>
<proteinExistence type="predicted"/>
<name>A0A9P5N7M4_GYMJU</name>
<gene>
    <name evidence="2" type="ORF">CPB84DRAFT_1829734</name>
</gene>
<protein>
    <submittedName>
        <fullName evidence="2">Uncharacterized protein</fullName>
    </submittedName>
</protein>
<evidence type="ECO:0000313" key="2">
    <source>
        <dbReference type="EMBL" id="KAF8872673.1"/>
    </source>
</evidence>
<dbReference type="AlphaFoldDB" id="A0A9P5N7M4"/>
<feature type="region of interest" description="Disordered" evidence="1">
    <location>
        <begin position="307"/>
        <end position="327"/>
    </location>
</feature>
<accession>A0A9P5N7M4</accession>
<comment type="caution">
    <text evidence="2">The sequence shown here is derived from an EMBL/GenBank/DDBJ whole genome shotgun (WGS) entry which is preliminary data.</text>
</comment>
<feature type="compositionally biased region" description="Polar residues" evidence="1">
    <location>
        <begin position="315"/>
        <end position="327"/>
    </location>
</feature>
<dbReference type="Proteomes" id="UP000724874">
    <property type="component" value="Unassembled WGS sequence"/>
</dbReference>